<feature type="compositionally biased region" description="Polar residues" evidence="1">
    <location>
        <begin position="698"/>
        <end position="716"/>
    </location>
</feature>
<keyword evidence="3" id="KW-1185">Reference proteome</keyword>
<dbReference type="InterPro" id="IPR011990">
    <property type="entry name" value="TPR-like_helical_dom_sf"/>
</dbReference>
<dbReference type="PANTHER" id="PTHR31975:SF1">
    <property type="entry name" value="BUD SITE SELECTION PROTEIN 7-RELATED"/>
    <property type="match status" value="1"/>
</dbReference>
<evidence type="ECO:0000256" key="1">
    <source>
        <dbReference type="SAM" id="MobiDB-lite"/>
    </source>
</evidence>
<proteinExistence type="predicted"/>
<gene>
    <name evidence="2" type="ORF">M0813_20829</name>
</gene>
<sequence length="1089" mass="127334">MDTIRGIYEAVELNRCEVLDFRSAQLQMNSGNFNLPDLCHIIKEFKTDQKGAETTSNGYYHYVLGFEFFDKLGSIEKYVQELIDRQETENTKKKKKKNQNKTEVYNFKTVVISTYNPFSELDARFVVKIKGELDQNEGPNNGKVVQNNQNKKEEKKSTGSNYFAKFTRKGTKQDKNFASQKKITFETKIEYYDLKGRKKPKIEISEELFWCELRVASFIRRFILESDFNRYTPLRVLNNYDPLSEDSTLLKDLYQIIKNQRYKVILPVYPRLLPDVVHNRFIKLIERWFLKNCRFKQAVHFWKKLMNEIDPRFVAPLARVQRKRRKIRKGIKILQKMLYQNQNENQEEKQEQKEEKDNENKNHFKTKNKTINTNKTKNKNDNKINTDSLMISARIQLIKSFFHLDHQKALIEAKKLSELIPFVPESGVLLARSFFKLKKWNEGIQTLASIPVESNLISNLLKFSDNINFLPSLIKITSPKGIRWELSQKEALNKILQSPNNDNRLFVINNQKFSDPLLKKIYYQFNVVCKKIGIQKLRSLLSLNRNSRFLSLSKSVSENDLLNYAGTLTKSEIRIDSYSQYDPNSKKSSSNSPISTTTTTTTTTSSSSSSSSQLSTSPSFNSKTNSTSRSTSASSLTSITNNYLTNNNNNNNNNENTTSNSNRNSVSNTSSKSNSVFPIELNLENLKNNDNLEIHLEPNSTKKNPTPKTNPGNLKSISEENETPTSNQEIGIWDPQTDDTGWCLRERGSEKELMKRLNWDKNNFVIDSNQKGKSYRKVKLKNFDNILNFGYLADLEETDSYQNLFKKMRNKNNENNKNKKSNKNNENNGNNENEIKSNKKNSINDNKNEKKDKKEKKSKKKIKKKKNSKKKKKIQKNKLKSSLSNPVKLKSGAPLLQNLHGKEVIYQNWLLEMIKKLETESDLSSELINAKNNNKMHHFKKFNRTQVDWDRFGDLFLRLHDPRKAIRCYIYSIKQSKKKPTPFSINIYLKLLLLLNKNTRNNKKNNNNFQKAFTLIESIFEFWPKTKKTINQQFLVLRTLRYTIFSIISSIGIKEFMKTYLEQTKTKYTQQFFKYIELAKRYKIDGYDH</sequence>
<name>A0ABQ8YJQ5_9EUKA</name>
<feature type="compositionally biased region" description="Low complexity" evidence="1">
    <location>
        <begin position="140"/>
        <end position="149"/>
    </location>
</feature>
<organism evidence="2 3">
    <name type="scientific">Anaeramoeba flamelloides</name>
    <dbReference type="NCBI Taxonomy" id="1746091"/>
    <lineage>
        <taxon>Eukaryota</taxon>
        <taxon>Metamonada</taxon>
        <taxon>Anaeramoebidae</taxon>
        <taxon>Anaeramoeba</taxon>
    </lineage>
</organism>
<evidence type="ECO:0000313" key="3">
    <source>
        <dbReference type="Proteomes" id="UP001150062"/>
    </source>
</evidence>
<evidence type="ECO:0000313" key="2">
    <source>
        <dbReference type="EMBL" id="KAJ6244739.1"/>
    </source>
</evidence>
<dbReference type="InterPro" id="IPR015374">
    <property type="entry name" value="ChAPs"/>
</dbReference>
<feature type="compositionally biased region" description="Basic residues" evidence="1">
    <location>
        <begin position="853"/>
        <end position="879"/>
    </location>
</feature>
<feature type="region of interest" description="Disordered" evidence="1">
    <location>
        <begin position="342"/>
        <end position="381"/>
    </location>
</feature>
<reference evidence="2" key="1">
    <citation type="submission" date="2022-08" db="EMBL/GenBank/DDBJ databases">
        <title>Novel sulfate-reducing endosymbionts in the free-living metamonad Anaeramoeba.</title>
        <authorList>
            <person name="Jerlstrom-Hultqvist J."/>
            <person name="Cepicka I."/>
            <person name="Gallot-Lavallee L."/>
            <person name="Salas-Leiva D."/>
            <person name="Curtis B.A."/>
            <person name="Zahonova K."/>
            <person name="Pipaliya S."/>
            <person name="Dacks J."/>
            <person name="Roger A.J."/>
        </authorList>
    </citation>
    <scope>NUCLEOTIDE SEQUENCE</scope>
    <source>
        <strain evidence="2">Schooner1</strain>
    </source>
</reference>
<protein>
    <submittedName>
        <fullName evidence="2">Bud site selection protein</fullName>
    </submittedName>
</protein>
<feature type="compositionally biased region" description="Basic and acidic residues" evidence="1">
    <location>
        <begin position="346"/>
        <end position="362"/>
    </location>
</feature>
<feature type="region of interest" description="Disordered" evidence="1">
    <location>
        <begin position="809"/>
        <end position="889"/>
    </location>
</feature>
<dbReference type="EMBL" id="JAOAOG010000158">
    <property type="protein sequence ID" value="KAJ6244739.1"/>
    <property type="molecule type" value="Genomic_DNA"/>
</dbReference>
<feature type="region of interest" description="Disordered" evidence="1">
    <location>
        <begin position="580"/>
        <end position="673"/>
    </location>
</feature>
<feature type="region of interest" description="Disordered" evidence="1">
    <location>
        <begin position="696"/>
        <end position="737"/>
    </location>
</feature>
<comment type="caution">
    <text evidence="2">The sequence shown here is derived from an EMBL/GenBank/DDBJ whole genome shotgun (WGS) entry which is preliminary data.</text>
</comment>
<feature type="region of interest" description="Disordered" evidence="1">
    <location>
        <begin position="137"/>
        <end position="157"/>
    </location>
</feature>
<dbReference type="Proteomes" id="UP001150062">
    <property type="component" value="Unassembled WGS sequence"/>
</dbReference>
<accession>A0ABQ8YJQ5</accession>
<feature type="compositionally biased region" description="Low complexity" evidence="1">
    <location>
        <begin position="586"/>
        <end position="673"/>
    </location>
</feature>
<dbReference type="PANTHER" id="PTHR31975">
    <property type="entry name" value="BUD SITE SELECTION PROTEIN 7-RELATED"/>
    <property type="match status" value="1"/>
</dbReference>
<dbReference type="Gene3D" id="1.25.40.10">
    <property type="entry name" value="Tetratricopeptide repeat domain"/>
    <property type="match status" value="1"/>
</dbReference>